<protein>
    <recommendedName>
        <fullName evidence="3">Lipocalin-like domain-containing protein</fullName>
    </recommendedName>
</protein>
<proteinExistence type="predicted"/>
<name>A0A3P3WGR8_9FLAO</name>
<dbReference type="Proteomes" id="UP000271937">
    <property type="component" value="Unassembled WGS sequence"/>
</dbReference>
<evidence type="ECO:0008006" key="3">
    <source>
        <dbReference type="Google" id="ProtNLM"/>
    </source>
</evidence>
<gene>
    <name evidence="1" type="ORF">EG849_02130</name>
</gene>
<comment type="caution">
    <text evidence="1">The sequence shown here is derived from an EMBL/GenBank/DDBJ whole genome shotgun (WGS) entry which is preliminary data.</text>
</comment>
<organism evidence="1 2">
    <name type="scientific">Flavobacterium macacae</name>
    <dbReference type="NCBI Taxonomy" id="2488993"/>
    <lineage>
        <taxon>Bacteria</taxon>
        <taxon>Pseudomonadati</taxon>
        <taxon>Bacteroidota</taxon>
        <taxon>Flavobacteriia</taxon>
        <taxon>Flavobacteriales</taxon>
        <taxon>Flavobacteriaceae</taxon>
        <taxon>Flavobacterium</taxon>
    </lineage>
</organism>
<evidence type="ECO:0000313" key="2">
    <source>
        <dbReference type="Proteomes" id="UP000271937"/>
    </source>
</evidence>
<dbReference type="RefSeq" id="WP_125011438.1">
    <property type="nucleotide sequence ID" value="NZ_RQVR01000002.1"/>
</dbReference>
<evidence type="ECO:0000313" key="1">
    <source>
        <dbReference type="EMBL" id="RRJ93657.1"/>
    </source>
</evidence>
<dbReference type="OrthoDB" id="1376397at2"/>
<dbReference type="EMBL" id="RQVR01000002">
    <property type="protein sequence ID" value="RRJ93657.1"/>
    <property type="molecule type" value="Genomic_DNA"/>
</dbReference>
<keyword evidence="2" id="KW-1185">Reference proteome</keyword>
<reference evidence="1 2" key="1">
    <citation type="submission" date="2018-11" db="EMBL/GenBank/DDBJ databases">
        <title>Flavobacterium sp. nov., YIM 102600 draft genome.</title>
        <authorList>
            <person name="Li G."/>
            <person name="Jiang Y."/>
        </authorList>
    </citation>
    <scope>NUCLEOTIDE SEQUENCE [LARGE SCALE GENOMIC DNA]</scope>
    <source>
        <strain evidence="1 2">YIM 102600</strain>
    </source>
</reference>
<dbReference type="PROSITE" id="PS51257">
    <property type="entry name" value="PROKAR_LIPOPROTEIN"/>
    <property type="match status" value="1"/>
</dbReference>
<accession>A0A3P3WGR8</accession>
<sequence length="177" mass="19281">MKKIKFTLGAIIFAGMTLTSCSSDDNNDNGSNEVEIAGTYNLVEFNTEDPTDFNQDGTLNGNQTLETSCYSGSKIILNSDGSFKYQENRILVDVTNGTSACTTPSQYLGTWVNNGGAGTTAIITATYLDENDDTRTLTLTKEGNRITDFRLFAQYPDRNEAGGAIYSIGDVEIIYEK</sequence>
<dbReference type="AlphaFoldDB" id="A0A3P3WGR8"/>